<evidence type="ECO:0000256" key="2">
    <source>
        <dbReference type="ARBA" id="ARBA00004186"/>
    </source>
</evidence>
<dbReference type="InterPro" id="IPR003034">
    <property type="entry name" value="SAP_dom"/>
</dbReference>
<keyword evidence="4" id="KW-0963">Cytoplasm</keyword>
<feature type="domain" description="SAP" evidence="9">
    <location>
        <begin position="105"/>
        <end position="139"/>
    </location>
</feature>
<feature type="compositionally biased region" description="Low complexity" evidence="8">
    <location>
        <begin position="274"/>
        <end position="286"/>
    </location>
</feature>
<feature type="compositionally biased region" description="Basic and acidic residues" evidence="8">
    <location>
        <begin position="353"/>
        <end position="362"/>
    </location>
</feature>
<gene>
    <name evidence="10" type="ORF">FisN_20Hh179</name>
</gene>
<keyword evidence="7" id="KW-0539">Nucleus</keyword>
<reference evidence="10 11" key="1">
    <citation type="journal article" date="2015" name="Plant Cell">
        <title>Oil accumulation by the oleaginous diatom Fistulifera solaris as revealed by the genome and transcriptome.</title>
        <authorList>
            <person name="Tanaka T."/>
            <person name="Maeda Y."/>
            <person name="Veluchamy A."/>
            <person name="Tanaka M."/>
            <person name="Abida H."/>
            <person name="Marechal E."/>
            <person name="Bowler C."/>
            <person name="Muto M."/>
            <person name="Sunaga Y."/>
            <person name="Tanaka M."/>
            <person name="Yoshino T."/>
            <person name="Taniguchi T."/>
            <person name="Fukuda Y."/>
            <person name="Nemoto M."/>
            <person name="Matsumoto M."/>
            <person name="Wong P.S."/>
            <person name="Aburatani S."/>
            <person name="Fujibuchi W."/>
        </authorList>
    </citation>
    <scope>NUCLEOTIDE SEQUENCE [LARGE SCALE GENOMIC DNA]</scope>
    <source>
        <strain evidence="10 11">JPCC DA0580</strain>
    </source>
</reference>
<dbReference type="AlphaFoldDB" id="A0A1Z5JK76"/>
<dbReference type="InterPro" id="IPR036361">
    <property type="entry name" value="SAP_dom_sf"/>
</dbReference>
<feature type="compositionally biased region" description="Polar residues" evidence="8">
    <location>
        <begin position="144"/>
        <end position="157"/>
    </location>
</feature>
<comment type="similarity">
    <text evidence="3">Belongs to the INCENP family.</text>
</comment>
<evidence type="ECO:0000313" key="11">
    <source>
        <dbReference type="Proteomes" id="UP000198406"/>
    </source>
</evidence>
<proteinExistence type="inferred from homology"/>
<dbReference type="PROSITE" id="PS50800">
    <property type="entry name" value="SAP"/>
    <property type="match status" value="1"/>
</dbReference>
<feature type="compositionally biased region" description="Polar residues" evidence="8">
    <location>
        <begin position="294"/>
        <end position="310"/>
    </location>
</feature>
<evidence type="ECO:0000256" key="7">
    <source>
        <dbReference type="ARBA" id="ARBA00023242"/>
    </source>
</evidence>
<name>A0A1Z5JK76_FISSO</name>
<sequence length="561" mass="62007">MRARNKNSDLEAASAIINGLHSESVAFSHRLDTLTMNISSLMKKRLEESKQKILSSSGTKRAHAGMKPSDRSSIVRSPVYKKQKATTSAETLKESEDFDSMVKRIKAMRKAELVTALESRGLCSIGKKDDLVNRLVDDYLAQQTERNQAETSNNPASKFSDGNDPVQPVMNRKDSIMMTDVKVEEHPMLFEVLSPNVKKQGIPEKKPVSVLKQMFESKACKANLKQTAMEDAKENSPTQQEKDVKEPKSPIRTFKAAMNTALSVLSIEKHRVISSSPKSANASESATRPLSPKFQHSTQPREPQQETIGSHSKIPVGYLSASKVGSVSGLNAFKASKTSYLQAGPARMAFNPEKQKEMREQSKPISSKSLYTPTQLPTLSSAPDTEHDMKRKQKLAEIRAAAAEKTLKPGPVLDAYKAQKELASQALANSAVKVVSSQKSTFRSLLASPDASCQYEISDKEDTDSESESDDECNKNSKKIPAWAGSQKLQEKLKKQLQPGGIDPDEIFGEVETCDLVAIFDNPRTRFKKRTSSGNWGKDRATMAEKLAYKRRMQYSTVTIA</sequence>
<evidence type="ECO:0000259" key="9">
    <source>
        <dbReference type="PROSITE" id="PS50800"/>
    </source>
</evidence>
<evidence type="ECO:0000256" key="4">
    <source>
        <dbReference type="ARBA" id="ARBA00022490"/>
    </source>
</evidence>
<dbReference type="GO" id="GO:0005634">
    <property type="term" value="C:nucleus"/>
    <property type="evidence" value="ECO:0007669"/>
    <property type="project" value="UniProtKB-SubCell"/>
</dbReference>
<keyword evidence="6" id="KW-0206">Cytoskeleton</keyword>
<dbReference type="InterPro" id="IPR005635">
    <property type="entry name" value="Inner_centromere_prot_ARK-bd"/>
</dbReference>
<dbReference type="GO" id="GO:0007059">
    <property type="term" value="P:chromosome segregation"/>
    <property type="evidence" value="ECO:0007669"/>
    <property type="project" value="UniProtKB-KW"/>
</dbReference>
<evidence type="ECO:0000256" key="1">
    <source>
        <dbReference type="ARBA" id="ARBA00004123"/>
    </source>
</evidence>
<feature type="region of interest" description="Disordered" evidence="8">
    <location>
        <begin position="144"/>
        <end position="169"/>
    </location>
</feature>
<dbReference type="PANTHER" id="PTHR13142:SF1">
    <property type="entry name" value="INNER CENTROMERE PROTEIN"/>
    <property type="match status" value="1"/>
</dbReference>
<dbReference type="EMBL" id="BDSP01000076">
    <property type="protein sequence ID" value="GAX14198.1"/>
    <property type="molecule type" value="Genomic_DNA"/>
</dbReference>
<feature type="region of interest" description="Disordered" evidence="8">
    <location>
        <begin position="49"/>
        <end position="88"/>
    </location>
</feature>
<dbReference type="Gene3D" id="6.10.250.2990">
    <property type="match status" value="1"/>
</dbReference>
<dbReference type="InParanoid" id="A0A1Z5JK76"/>
<evidence type="ECO:0000256" key="6">
    <source>
        <dbReference type="ARBA" id="ARBA00023212"/>
    </source>
</evidence>
<comment type="caution">
    <text evidence="10">The sequence shown here is derived from an EMBL/GenBank/DDBJ whole genome shotgun (WGS) entry which is preliminary data.</text>
</comment>
<dbReference type="PANTHER" id="PTHR13142">
    <property type="entry name" value="INNER CENTROMERE PROTEIN"/>
    <property type="match status" value="1"/>
</dbReference>
<evidence type="ECO:0000256" key="5">
    <source>
        <dbReference type="ARBA" id="ARBA00022829"/>
    </source>
</evidence>
<evidence type="ECO:0000256" key="8">
    <source>
        <dbReference type="SAM" id="MobiDB-lite"/>
    </source>
</evidence>
<dbReference type="Gene3D" id="1.10.720.30">
    <property type="entry name" value="SAP domain"/>
    <property type="match status" value="1"/>
</dbReference>
<organism evidence="10 11">
    <name type="scientific">Fistulifera solaris</name>
    <name type="common">Oleaginous diatom</name>
    <dbReference type="NCBI Taxonomy" id="1519565"/>
    <lineage>
        <taxon>Eukaryota</taxon>
        <taxon>Sar</taxon>
        <taxon>Stramenopiles</taxon>
        <taxon>Ochrophyta</taxon>
        <taxon>Bacillariophyta</taxon>
        <taxon>Bacillariophyceae</taxon>
        <taxon>Bacillariophycidae</taxon>
        <taxon>Naviculales</taxon>
        <taxon>Naviculaceae</taxon>
        <taxon>Fistulifera</taxon>
    </lineage>
</organism>
<feature type="region of interest" description="Disordered" evidence="8">
    <location>
        <begin position="456"/>
        <end position="481"/>
    </location>
</feature>
<feature type="compositionally biased region" description="Acidic residues" evidence="8">
    <location>
        <begin position="459"/>
        <end position="471"/>
    </location>
</feature>
<evidence type="ECO:0000313" key="10">
    <source>
        <dbReference type="EMBL" id="GAX14198.1"/>
    </source>
</evidence>
<keyword evidence="5" id="KW-0159">Chromosome partition</keyword>
<dbReference type="Proteomes" id="UP000198406">
    <property type="component" value="Unassembled WGS sequence"/>
</dbReference>
<feature type="region of interest" description="Disordered" evidence="8">
    <location>
        <begin position="346"/>
        <end position="392"/>
    </location>
</feature>
<keyword evidence="11" id="KW-1185">Reference proteome</keyword>
<feature type="compositionally biased region" description="Polar residues" evidence="8">
    <location>
        <begin position="363"/>
        <end position="383"/>
    </location>
</feature>
<protein>
    <recommendedName>
        <fullName evidence="9">SAP domain-containing protein</fullName>
    </recommendedName>
</protein>
<accession>A0A1Z5JK76</accession>
<comment type="subcellular location">
    <subcellularLocation>
        <location evidence="2">Cytoplasm</location>
        <location evidence="2">Cytoskeleton</location>
        <location evidence="2">Spindle</location>
    </subcellularLocation>
    <subcellularLocation>
        <location evidence="1">Nucleus</location>
    </subcellularLocation>
</comment>
<feature type="region of interest" description="Disordered" evidence="8">
    <location>
        <begin position="226"/>
        <end position="251"/>
    </location>
</feature>
<feature type="compositionally biased region" description="Basic and acidic residues" evidence="8">
    <location>
        <begin position="228"/>
        <end position="249"/>
    </location>
</feature>
<dbReference type="GO" id="GO:0005819">
    <property type="term" value="C:spindle"/>
    <property type="evidence" value="ECO:0007669"/>
    <property type="project" value="UniProtKB-SubCell"/>
</dbReference>
<dbReference type="OrthoDB" id="6123at2759"/>
<feature type="region of interest" description="Disordered" evidence="8">
    <location>
        <begin position="273"/>
        <end position="312"/>
    </location>
</feature>
<evidence type="ECO:0000256" key="3">
    <source>
        <dbReference type="ARBA" id="ARBA00010042"/>
    </source>
</evidence>
<dbReference type="Pfam" id="PF03941">
    <property type="entry name" value="INCENP_ARK-bind"/>
    <property type="match status" value="1"/>
</dbReference>